<dbReference type="Gene3D" id="3.40.50.150">
    <property type="entry name" value="Vaccinia Virus protein VP39"/>
    <property type="match status" value="1"/>
</dbReference>
<comment type="catalytic activity">
    <reaction evidence="13">
        <text>cytidine(967) in 16S rRNA + S-adenosyl-L-methionine = 5-methylcytidine(967) in 16S rRNA + S-adenosyl-L-homocysteine + H(+)</text>
        <dbReference type="Rhea" id="RHEA:42748"/>
        <dbReference type="Rhea" id="RHEA-COMP:10219"/>
        <dbReference type="Rhea" id="RHEA-COMP:10220"/>
        <dbReference type="ChEBI" id="CHEBI:15378"/>
        <dbReference type="ChEBI" id="CHEBI:57856"/>
        <dbReference type="ChEBI" id="CHEBI:59789"/>
        <dbReference type="ChEBI" id="CHEBI:74483"/>
        <dbReference type="ChEBI" id="CHEBI:82748"/>
        <dbReference type="EC" id="2.1.1.176"/>
    </reaction>
</comment>
<dbReference type="Pfam" id="PF22458">
    <property type="entry name" value="RsmF-B_ferredox"/>
    <property type="match status" value="1"/>
</dbReference>
<evidence type="ECO:0000256" key="10">
    <source>
        <dbReference type="ARBA" id="ARBA00022884"/>
    </source>
</evidence>
<feature type="domain" description="SAM-dependent MTase RsmB/NOP-type" evidence="15">
    <location>
        <begin position="156"/>
        <end position="425"/>
    </location>
</feature>
<evidence type="ECO:0000256" key="4">
    <source>
        <dbReference type="ARBA" id="ARBA00012140"/>
    </source>
</evidence>
<comment type="subcellular location">
    <subcellularLocation>
        <location evidence="2">Cytoplasm</location>
    </subcellularLocation>
</comment>
<gene>
    <name evidence="16" type="primary">rsmB</name>
    <name evidence="16" type="ORF">Ljor_2530</name>
</gene>
<evidence type="ECO:0000256" key="7">
    <source>
        <dbReference type="ARBA" id="ARBA00022603"/>
    </source>
</evidence>
<dbReference type="STRING" id="456.Ljor_2530"/>
<dbReference type="FunFam" id="3.40.50.150:FF:000022">
    <property type="entry name" value="Ribosomal RNA small subunit methyltransferase B"/>
    <property type="match status" value="1"/>
</dbReference>
<evidence type="ECO:0000256" key="5">
    <source>
        <dbReference type="ARBA" id="ARBA00022490"/>
    </source>
</evidence>
<dbReference type="OrthoDB" id="9810297at2"/>
<keyword evidence="6" id="KW-0698">rRNA processing</keyword>
<keyword evidence="8 14" id="KW-0808">Transferase</keyword>
<dbReference type="InterPro" id="IPR054728">
    <property type="entry name" value="RsmB-like_ferredoxin"/>
</dbReference>
<evidence type="ECO:0000313" key="17">
    <source>
        <dbReference type="Proteomes" id="UP000055035"/>
    </source>
</evidence>
<dbReference type="EMBL" id="LNYJ01000011">
    <property type="protein sequence ID" value="KTD18224.1"/>
    <property type="molecule type" value="Genomic_DNA"/>
</dbReference>
<dbReference type="GO" id="GO:0005829">
    <property type="term" value="C:cytosol"/>
    <property type="evidence" value="ECO:0007669"/>
    <property type="project" value="TreeGrafter"/>
</dbReference>
<evidence type="ECO:0000256" key="1">
    <source>
        <dbReference type="ARBA" id="ARBA00002724"/>
    </source>
</evidence>
<evidence type="ECO:0000256" key="9">
    <source>
        <dbReference type="ARBA" id="ARBA00022691"/>
    </source>
</evidence>
<feature type="binding site" evidence="14">
    <location>
        <position position="296"/>
    </location>
    <ligand>
        <name>S-adenosyl-L-methionine</name>
        <dbReference type="ChEBI" id="CHEBI:59789"/>
    </ligand>
</feature>
<dbReference type="InterPro" id="IPR001678">
    <property type="entry name" value="MeTrfase_RsmB-F_NOP2_dom"/>
</dbReference>
<proteinExistence type="inferred from homology"/>
<dbReference type="Pfam" id="PF01029">
    <property type="entry name" value="NusB"/>
    <property type="match status" value="1"/>
</dbReference>
<organism evidence="16 17">
    <name type="scientific">Legionella jordanis</name>
    <dbReference type="NCBI Taxonomy" id="456"/>
    <lineage>
        <taxon>Bacteria</taxon>
        <taxon>Pseudomonadati</taxon>
        <taxon>Pseudomonadota</taxon>
        <taxon>Gammaproteobacteria</taxon>
        <taxon>Legionellales</taxon>
        <taxon>Legionellaceae</taxon>
        <taxon>Legionella</taxon>
    </lineage>
</organism>
<dbReference type="PATRIC" id="fig|456.5.peg.2719"/>
<dbReference type="PANTHER" id="PTHR22807:SF61">
    <property type="entry name" value="NOL1_NOP2_SUN FAMILY PROTEIN _ ANTITERMINATION NUSB DOMAIN-CONTAINING PROTEIN"/>
    <property type="match status" value="1"/>
</dbReference>
<feature type="binding site" evidence="14">
    <location>
        <position position="315"/>
    </location>
    <ligand>
        <name>S-adenosyl-L-methionine</name>
        <dbReference type="ChEBI" id="CHEBI:59789"/>
    </ligand>
</feature>
<dbReference type="InterPro" id="IPR035926">
    <property type="entry name" value="NusB-like_sf"/>
</dbReference>
<dbReference type="Pfam" id="PF01189">
    <property type="entry name" value="Methyltr_RsmB-F"/>
    <property type="match status" value="1"/>
</dbReference>
<dbReference type="GO" id="GO:0006355">
    <property type="term" value="P:regulation of DNA-templated transcription"/>
    <property type="evidence" value="ECO:0007669"/>
    <property type="project" value="InterPro"/>
</dbReference>
<name>A0A0W0VDN5_9GAMM</name>
<dbReference type="InterPro" id="IPR018314">
    <property type="entry name" value="RsmB/NOL1/NOP2-like_CS"/>
</dbReference>
<dbReference type="SUPFAM" id="SSF48013">
    <property type="entry name" value="NusB-like"/>
    <property type="match status" value="1"/>
</dbReference>
<keyword evidence="7 14" id="KW-0489">Methyltransferase</keyword>
<comment type="function">
    <text evidence="1">Specifically methylates the cytosine at position 967 (m5C967) of 16S rRNA.</text>
</comment>
<dbReference type="PANTHER" id="PTHR22807">
    <property type="entry name" value="NOP2 YEAST -RELATED NOL1/NOP2/FMU SUN DOMAIN-CONTAINING"/>
    <property type="match status" value="1"/>
</dbReference>
<dbReference type="CDD" id="cd02440">
    <property type="entry name" value="AdoMet_MTases"/>
    <property type="match status" value="1"/>
</dbReference>
<evidence type="ECO:0000256" key="8">
    <source>
        <dbReference type="ARBA" id="ARBA00022679"/>
    </source>
</evidence>
<dbReference type="AlphaFoldDB" id="A0A0W0VDN5"/>
<accession>A0A0W0VDN5</accession>
<dbReference type="NCBIfam" id="TIGR00563">
    <property type="entry name" value="rsmB"/>
    <property type="match status" value="1"/>
</dbReference>
<feature type="active site" description="Nucleophile" evidence="14">
    <location>
        <position position="368"/>
    </location>
</feature>
<dbReference type="EC" id="2.1.1.176" evidence="4"/>
<evidence type="ECO:0000259" key="15">
    <source>
        <dbReference type="PROSITE" id="PS51686"/>
    </source>
</evidence>
<keyword evidence="9 14" id="KW-0949">S-adenosyl-L-methionine</keyword>
<dbReference type="PRINTS" id="PR02008">
    <property type="entry name" value="RCMTFAMILY"/>
</dbReference>
<dbReference type="InterPro" id="IPR006027">
    <property type="entry name" value="NusB_RsmB_TIM44"/>
</dbReference>
<comment type="similarity">
    <text evidence="3 14">Belongs to the class I-like SAM-binding methyltransferase superfamily. RsmB/NOP family.</text>
</comment>
<dbReference type="Gene3D" id="3.30.70.1170">
    <property type="entry name" value="Sun protein, domain 3"/>
    <property type="match status" value="1"/>
</dbReference>
<dbReference type="InterPro" id="IPR029063">
    <property type="entry name" value="SAM-dependent_MTases_sf"/>
</dbReference>
<keyword evidence="5" id="KW-0963">Cytoplasm</keyword>
<dbReference type="GO" id="GO:0003723">
    <property type="term" value="F:RNA binding"/>
    <property type="evidence" value="ECO:0007669"/>
    <property type="project" value="UniProtKB-UniRule"/>
</dbReference>
<dbReference type="Gene3D" id="1.10.940.10">
    <property type="entry name" value="NusB-like"/>
    <property type="match status" value="1"/>
</dbReference>
<protein>
    <recommendedName>
        <fullName evidence="4">16S rRNA (cytosine(967)-C(5))-methyltransferase</fullName>
        <ecNumber evidence="4">2.1.1.176</ecNumber>
    </recommendedName>
    <alternativeName>
        <fullName evidence="11">16S rRNA m5C967 methyltransferase</fullName>
    </alternativeName>
    <alternativeName>
        <fullName evidence="12">rRNA (cytosine-C(5)-)-methyltransferase RsmB</fullName>
    </alternativeName>
</protein>
<dbReference type="PROSITE" id="PS01153">
    <property type="entry name" value="NOL1_NOP2_SUN"/>
    <property type="match status" value="1"/>
</dbReference>
<dbReference type="FunFam" id="3.30.70.1170:FF:000002">
    <property type="entry name" value="Ribosomal RNA small subunit methyltransferase B"/>
    <property type="match status" value="1"/>
</dbReference>
<dbReference type="InterPro" id="IPR049560">
    <property type="entry name" value="MeTrfase_RsmB-F_NOP2_cat"/>
</dbReference>
<sequence length="425" mass="48732">MKKNDRLEALRILKKLFEEKIPLSQLLQSANELSPFTKEICFGVLRHYVRLQTMAEQLLDKKPKSLEVWLILLIGLYQLHYMQKPDYAVVKETVALLDRSKNSWAKALINAVLRKFCREHSTIQATLEQIPAFHFGHPQWLIDEIQKDWPNEWQHILTANDSHPPMSLRVNERSNSRDRYMQRLREAGIEAYPHEHSSVGIRLQKPCNVHELPGFEQGEVSVQDESAQQAAILLDLHPGLRLLDACCAPGGKTCHILEVEPQLKECLALDVDEKRLKRVQENLSRLHLSATLIKGDALVPDTWWDGQAFDRILLDAPCSATGVIRRHPDIKLLRSKEDILAISQLQADLLNSLWPLLAKGGLLVYATCSIMKIENEEQIQKFVLSHSDCSLVDSQAWGQKRPYGWQIFPAEKQGDGFFYSILRKH</sequence>
<evidence type="ECO:0000256" key="14">
    <source>
        <dbReference type="PROSITE-ProRule" id="PRU01023"/>
    </source>
</evidence>
<dbReference type="GO" id="GO:0070475">
    <property type="term" value="P:rRNA base methylation"/>
    <property type="evidence" value="ECO:0007669"/>
    <property type="project" value="TreeGrafter"/>
</dbReference>
<feature type="binding site" evidence="14">
    <location>
        <position position="270"/>
    </location>
    <ligand>
        <name>S-adenosyl-L-methionine</name>
        <dbReference type="ChEBI" id="CHEBI:59789"/>
    </ligand>
</feature>
<dbReference type="Gene3D" id="1.10.287.730">
    <property type="entry name" value="Helix hairpin bin"/>
    <property type="match status" value="1"/>
</dbReference>
<evidence type="ECO:0000313" key="16">
    <source>
        <dbReference type="EMBL" id="KTD18224.1"/>
    </source>
</evidence>
<dbReference type="Proteomes" id="UP000055035">
    <property type="component" value="Unassembled WGS sequence"/>
</dbReference>
<dbReference type="PROSITE" id="PS51686">
    <property type="entry name" value="SAM_MT_RSMB_NOP"/>
    <property type="match status" value="1"/>
</dbReference>
<evidence type="ECO:0000256" key="6">
    <source>
        <dbReference type="ARBA" id="ARBA00022552"/>
    </source>
</evidence>
<reference evidence="16 17" key="1">
    <citation type="submission" date="2015-11" db="EMBL/GenBank/DDBJ databases">
        <title>Genomic analysis of 38 Legionella species identifies large and diverse effector repertoires.</title>
        <authorList>
            <person name="Burstein D."/>
            <person name="Amaro F."/>
            <person name="Zusman T."/>
            <person name="Lifshitz Z."/>
            <person name="Cohen O."/>
            <person name="Gilbert J.A."/>
            <person name="Pupko T."/>
            <person name="Shuman H.A."/>
            <person name="Segal G."/>
        </authorList>
    </citation>
    <scope>NUCLEOTIDE SEQUENCE [LARGE SCALE GENOMIC DNA]</scope>
    <source>
        <strain evidence="16 17">BL-540</strain>
    </source>
</reference>
<evidence type="ECO:0000256" key="12">
    <source>
        <dbReference type="ARBA" id="ARBA00031088"/>
    </source>
</evidence>
<dbReference type="SUPFAM" id="SSF53335">
    <property type="entry name" value="S-adenosyl-L-methionine-dependent methyltransferases"/>
    <property type="match status" value="1"/>
</dbReference>
<evidence type="ECO:0000256" key="3">
    <source>
        <dbReference type="ARBA" id="ARBA00007494"/>
    </source>
</evidence>
<keyword evidence="17" id="KW-1185">Reference proteome</keyword>
<dbReference type="RefSeq" id="WP_058471904.1">
    <property type="nucleotide sequence ID" value="NZ_CAAAIC010000010.1"/>
</dbReference>
<dbReference type="InterPro" id="IPR023267">
    <property type="entry name" value="RCMT"/>
</dbReference>
<comment type="caution">
    <text evidence="16">The sequence shown here is derived from an EMBL/GenBank/DDBJ whole genome shotgun (WGS) entry which is preliminary data.</text>
</comment>
<dbReference type="GO" id="GO:0009383">
    <property type="term" value="F:rRNA (cytosine-C5-)-methyltransferase activity"/>
    <property type="evidence" value="ECO:0007669"/>
    <property type="project" value="TreeGrafter"/>
</dbReference>
<evidence type="ECO:0000256" key="11">
    <source>
        <dbReference type="ARBA" id="ARBA00030399"/>
    </source>
</evidence>
<evidence type="ECO:0000256" key="13">
    <source>
        <dbReference type="ARBA" id="ARBA00047283"/>
    </source>
</evidence>
<evidence type="ECO:0000256" key="2">
    <source>
        <dbReference type="ARBA" id="ARBA00004496"/>
    </source>
</evidence>
<feature type="binding site" evidence="14">
    <location>
        <begin position="246"/>
        <end position="252"/>
    </location>
    <ligand>
        <name>S-adenosyl-L-methionine</name>
        <dbReference type="ChEBI" id="CHEBI:59789"/>
    </ligand>
</feature>
<dbReference type="NCBIfam" id="NF008149">
    <property type="entry name" value="PRK10901.1"/>
    <property type="match status" value="1"/>
</dbReference>
<keyword evidence="10 14" id="KW-0694">RNA-binding</keyword>
<dbReference type="InterPro" id="IPR004573">
    <property type="entry name" value="rRNA_ssu_MeTfrase_B"/>
</dbReference>